<comment type="caution">
    <text evidence="2">The sequence shown here is derived from an EMBL/GenBank/DDBJ whole genome shotgun (WGS) entry which is preliminary data.</text>
</comment>
<accession>A0ABQ9WRQ3</accession>
<keyword evidence="3" id="KW-1185">Reference proteome</keyword>
<dbReference type="SUPFAM" id="SSF48371">
    <property type="entry name" value="ARM repeat"/>
    <property type="match status" value="1"/>
</dbReference>
<proteinExistence type="predicted"/>
<protein>
    <submittedName>
        <fullName evidence="2">Uncharacterized protein</fullName>
    </submittedName>
</protein>
<evidence type="ECO:0000313" key="3">
    <source>
        <dbReference type="Proteomes" id="UP001281761"/>
    </source>
</evidence>
<gene>
    <name evidence="2" type="ORF">BLNAU_23317</name>
</gene>
<feature type="compositionally biased region" description="Acidic residues" evidence="1">
    <location>
        <begin position="355"/>
        <end position="385"/>
    </location>
</feature>
<name>A0ABQ9WRQ3_9EUKA</name>
<dbReference type="InterPro" id="IPR016024">
    <property type="entry name" value="ARM-type_fold"/>
</dbReference>
<evidence type="ECO:0000256" key="1">
    <source>
        <dbReference type="SAM" id="MobiDB-lite"/>
    </source>
</evidence>
<sequence length="385" mass="43065">MSINPRVFQKSSDPQTPHRAVTLATIDPGREPFLNFVICSELSFEEKSRIYCSLVSLVKAGYPFDDALQDKAVPFLKCLEPKKNERDLAEKLVTKLVHSSAGWAAGFVANIVTLLSSPHSRVAAAAMSFLFAAFWPSSPIQYQLVKSDLVPKVLAIVQPHTLSISGNEKMLNKLVRIICHCLGHAFPDFLEYIGLADTIDPFNHYEMIFQKVVLPSSQFVTFLMSNRLILNGKLFFSFMSILGTLLQMCQFHRPTLEFVLASPIAMTFTSCHSFIENDGDVWIPLSGINQSLTEWTEEGPEVAQSGKRMMQALISEGFEDTLEQRLMSGEGIILDVVVGSCEQISQKLGLNVIDSDYDDDEETEDDDEENEDDEEETEDDDDSLE</sequence>
<organism evidence="2 3">
    <name type="scientific">Blattamonas nauphoetae</name>
    <dbReference type="NCBI Taxonomy" id="2049346"/>
    <lineage>
        <taxon>Eukaryota</taxon>
        <taxon>Metamonada</taxon>
        <taxon>Preaxostyla</taxon>
        <taxon>Oxymonadida</taxon>
        <taxon>Blattamonas</taxon>
    </lineage>
</organism>
<dbReference type="EMBL" id="JARBJD010000467">
    <property type="protein sequence ID" value="KAK2941769.1"/>
    <property type="molecule type" value="Genomic_DNA"/>
</dbReference>
<feature type="region of interest" description="Disordered" evidence="1">
    <location>
        <begin position="352"/>
        <end position="385"/>
    </location>
</feature>
<dbReference type="Proteomes" id="UP001281761">
    <property type="component" value="Unassembled WGS sequence"/>
</dbReference>
<evidence type="ECO:0000313" key="2">
    <source>
        <dbReference type="EMBL" id="KAK2941769.1"/>
    </source>
</evidence>
<reference evidence="2 3" key="1">
    <citation type="journal article" date="2022" name="bioRxiv">
        <title>Genomics of Preaxostyla Flagellates Illuminates Evolutionary Transitions and the Path Towards Mitochondrial Loss.</title>
        <authorList>
            <person name="Novak L.V.F."/>
            <person name="Treitli S.C."/>
            <person name="Pyrih J."/>
            <person name="Halakuc P."/>
            <person name="Pipaliya S.V."/>
            <person name="Vacek V."/>
            <person name="Brzon O."/>
            <person name="Soukal P."/>
            <person name="Eme L."/>
            <person name="Dacks J.B."/>
            <person name="Karnkowska A."/>
            <person name="Elias M."/>
            <person name="Hampl V."/>
        </authorList>
    </citation>
    <scope>NUCLEOTIDE SEQUENCE [LARGE SCALE GENOMIC DNA]</scope>
    <source>
        <strain evidence="2">NAU3</strain>
        <tissue evidence="2">Gut</tissue>
    </source>
</reference>